<keyword evidence="5 6" id="KW-0472">Membrane</keyword>
<comment type="similarity">
    <text evidence="2">Belongs to the autoinducer-2 exporter (AI-2E) (TC 2.A.86) family.</text>
</comment>
<sequence>MTKYERFVANVKIRRWVVLASLIVILWLARAVMSTILLTFIFTFLVTRLIRLVRRFGHVPALVVVVPLYLLILAGMAYAVLHYVPAIAEQTVHLVDSVTDFYNSKAFANNQAMQWVLQAVNQMNLNDQIKTSVSALLQYAGSITAMGVTLLLSLILSFFFSVEIDELTKFGKNFTTSTFGWYFQDVGYFAGKFIASFGVVIEAQLFIALVNTVITTITLIVMKMPNIPSLAIMVFLLSLIPVAGALISVVPLAIIAYTVSGIQGVITIIVMIIVIHLLETYVLNPQFMSSRTKLPVFFTFVVLMVGDWLFGTWGLIVGIPIFTFILDLLGVKKLPGQSRKLPAEKAKGQRSA</sequence>
<name>A0ABW4B8K3_9LACO</name>
<feature type="transmembrane region" description="Helical" evidence="6">
    <location>
        <begin position="136"/>
        <end position="160"/>
    </location>
</feature>
<dbReference type="Proteomes" id="UP001597249">
    <property type="component" value="Unassembled WGS sequence"/>
</dbReference>
<dbReference type="EMBL" id="JBHTMO010000006">
    <property type="protein sequence ID" value="MFD1392635.1"/>
    <property type="molecule type" value="Genomic_DNA"/>
</dbReference>
<reference evidence="8" key="1">
    <citation type="journal article" date="2019" name="Int. J. Syst. Evol. Microbiol.">
        <title>The Global Catalogue of Microorganisms (GCM) 10K type strain sequencing project: providing services to taxonomists for standard genome sequencing and annotation.</title>
        <authorList>
            <consortium name="The Broad Institute Genomics Platform"/>
            <consortium name="The Broad Institute Genome Sequencing Center for Infectious Disease"/>
            <person name="Wu L."/>
            <person name="Ma J."/>
        </authorList>
    </citation>
    <scope>NUCLEOTIDE SEQUENCE [LARGE SCALE GENOMIC DNA]</scope>
    <source>
        <strain evidence="8">CCM 8911</strain>
    </source>
</reference>
<feature type="transmembrane region" description="Helical" evidence="6">
    <location>
        <begin position="234"/>
        <end position="259"/>
    </location>
</feature>
<evidence type="ECO:0000256" key="2">
    <source>
        <dbReference type="ARBA" id="ARBA00009773"/>
    </source>
</evidence>
<feature type="transmembrane region" description="Helical" evidence="6">
    <location>
        <begin position="296"/>
        <end position="326"/>
    </location>
</feature>
<dbReference type="RefSeq" id="WP_125584357.1">
    <property type="nucleotide sequence ID" value="NZ_JBHTMO010000006.1"/>
</dbReference>
<evidence type="ECO:0000256" key="4">
    <source>
        <dbReference type="ARBA" id="ARBA00022989"/>
    </source>
</evidence>
<comment type="subcellular location">
    <subcellularLocation>
        <location evidence="1">Membrane</location>
        <topology evidence="1">Multi-pass membrane protein</topology>
    </subcellularLocation>
</comment>
<evidence type="ECO:0000256" key="1">
    <source>
        <dbReference type="ARBA" id="ARBA00004141"/>
    </source>
</evidence>
<feature type="transmembrane region" description="Helical" evidence="6">
    <location>
        <begin position="205"/>
        <end position="222"/>
    </location>
</feature>
<evidence type="ECO:0000313" key="7">
    <source>
        <dbReference type="EMBL" id="MFD1392635.1"/>
    </source>
</evidence>
<evidence type="ECO:0000256" key="6">
    <source>
        <dbReference type="SAM" id="Phobius"/>
    </source>
</evidence>
<feature type="transmembrane region" description="Helical" evidence="6">
    <location>
        <begin position="181"/>
        <end position="199"/>
    </location>
</feature>
<protein>
    <submittedName>
        <fullName evidence="7">AI-2E family transporter</fullName>
    </submittedName>
</protein>
<dbReference type="PANTHER" id="PTHR21716:SF62">
    <property type="entry name" value="TRANSPORT PROTEIN YDBI-RELATED"/>
    <property type="match status" value="1"/>
</dbReference>
<proteinExistence type="inferred from homology"/>
<feature type="transmembrane region" description="Helical" evidence="6">
    <location>
        <begin position="265"/>
        <end position="284"/>
    </location>
</feature>
<comment type="caution">
    <text evidence="7">The sequence shown here is derived from an EMBL/GenBank/DDBJ whole genome shotgun (WGS) entry which is preliminary data.</text>
</comment>
<dbReference type="PANTHER" id="PTHR21716">
    <property type="entry name" value="TRANSMEMBRANE PROTEIN"/>
    <property type="match status" value="1"/>
</dbReference>
<keyword evidence="4 6" id="KW-1133">Transmembrane helix</keyword>
<evidence type="ECO:0000256" key="5">
    <source>
        <dbReference type="ARBA" id="ARBA00023136"/>
    </source>
</evidence>
<keyword evidence="3 6" id="KW-0812">Transmembrane</keyword>
<keyword evidence="8" id="KW-1185">Reference proteome</keyword>
<feature type="transmembrane region" description="Helical" evidence="6">
    <location>
        <begin position="59"/>
        <end position="81"/>
    </location>
</feature>
<accession>A0ABW4B8K3</accession>
<feature type="transmembrane region" description="Helical" evidence="6">
    <location>
        <begin position="16"/>
        <end position="47"/>
    </location>
</feature>
<dbReference type="InterPro" id="IPR002549">
    <property type="entry name" value="AI-2E-like"/>
</dbReference>
<evidence type="ECO:0000256" key="3">
    <source>
        <dbReference type="ARBA" id="ARBA00022692"/>
    </source>
</evidence>
<organism evidence="7 8">
    <name type="scientific">Lacticaseibacillus jixianensis</name>
    <dbReference type="NCBI Taxonomy" id="2486012"/>
    <lineage>
        <taxon>Bacteria</taxon>
        <taxon>Bacillati</taxon>
        <taxon>Bacillota</taxon>
        <taxon>Bacilli</taxon>
        <taxon>Lactobacillales</taxon>
        <taxon>Lactobacillaceae</taxon>
        <taxon>Lacticaseibacillus</taxon>
    </lineage>
</organism>
<dbReference type="Pfam" id="PF01594">
    <property type="entry name" value="AI-2E_transport"/>
    <property type="match status" value="1"/>
</dbReference>
<gene>
    <name evidence="7" type="ORF">ACFQ3L_03400</name>
</gene>
<evidence type="ECO:0000313" key="8">
    <source>
        <dbReference type="Proteomes" id="UP001597249"/>
    </source>
</evidence>